<dbReference type="PANTHER" id="PTHR43341:SF15">
    <property type="entry name" value="GENERAL AMINO ACID PERMEASE AGP2"/>
    <property type="match status" value="1"/>
</dbReference>
<dbReference type="Proteomes" id="UP000076632">
    <property type="component" value="Unassembled WGS sequence"/>
</dbReference>
<reference evidence="2 3" key="1">
    <citation type="journal article" date="2016" name="Fungal Biol.">
        <title>The genome of Xylona heveae provides a window into fungal endophytism.</title>
        <authorList>
            <person name="Gazis R."/>
            <person name="Kuo A."/>
            <person name="Riley R."/>
            <person name="LaButti K."/>
            <person name="Lipzen A."/>
            <person name="Lin J."/>
            <person name="Amirebrahimi M."/>
            <person name="Hesse C.N."/>
            <person name="Spatafora J.W."/>
            <person name="Henrissat B."/>
            <person name="Hainaut M."/>
            <person name="Grigoriev I.V."/>
            <person name="Hibbett D.S."/>
        </authorList>
    </citation>
    <scope>NUCLEOTIDE SEQUENCE [LARGE SCALE GENOMIC DNA]</scope>
    <source>
        <strain evidence="2 3">TC161</strain>
    </source>
</reference>
<name>A0A165JM92_XYLHT</name>
<dbReference type="InParanoid" id="A0A165JM92"/>
<dbReference type="GeneID" id="28896693"/>
<dbReference type="STRING" id="1328760.A0A165JM92"/>
<gene>
    <name evidence="2" type="ORF">L228DRAFT_242885</name>
</gene>
<dbReference type="RefSeq" id="XP_018191971.1">
    <property type="nucleotide sequence ID" value="XM_018331556.1"/>
</dbReference>
<dbReference type="GO" id="GO:0015171">
    <property type="term" value="F:amino acid transmembrane transporter activity"/>
    <property type="evidence" value="ECO:0007669"/>
    <property type="project" value="TreeGrafter"/>
</dbReference>
<accession>A0A165JM92</accession>
<dbReference type="GO" id="GO:0016020">
    <property type="term" value="C:membrane"/>
    <property type="evidence" value="ECO:0007669"/>
    <property type="project" value="TreeGrafter"/>
</dbReference>
<evidence type="ECO:0000313" key="3">
    <source>
        <dbReference type="Proteomes" id="UP000076632"/>
    </source>
</evidence>
<proteinExistence type="predicted"/>
<sequence>MISSSSSSIALPQYDSPALRIAKAQEKTGSTAVAAGAATEDEEEEANGAAVELARSSSSLKPTCDHTQRRLKPRHIQLIGIGGTIGTALYVQIGQGLLHGGPASLFIAFSFW</sequence>
<protein>
    <recommendedName>
        <fullName evidence="4">Amino acid permease/ SLC12A domain-containing protein</fullName>
    </recommendedName>
</protein>
<evidence type="ECO:0008006" key="4">
    <source>
        <dbReference type="Google" id="ProtNLM"/>
    </source>
</evidence>
<evidence type="ECO:0000313" key="2">
    <source>
        <dbReference type="EMBL" id="KZF26416.1"/>
    </source>
</evidence>
<dbReference type="PANTHER" id="PTHR43341">
    <property type="entry name" value="AMINO ACID PERMEASE"/>
    <property type="match status" value="1"/>
</dbReference>
<feature type="region of interest" description="Disordered" evidence="1">
    <location>
        <begin position="30"/>
        <end position="67"/>
    </location>
</feature>
<dbReference type="InterPro" id="IPR050524">
    <property type="entry name" value="APC_YAT"/>
</dbReference>
<evidence type="ECO:0000256" key="1">
    <source>
        <dbReference type="SAM" id="MobiDB-lite"/>
    </source>
</evidence>
<dbReference type="Gene3D" id="1.20.1740.10">
    <property type="entry name" value="Amino acid/polyamine transporter I"/>
    <property type="match status" value="1"/>
</dbReference>
<dbReference type="EMBL" id="KV407454">
    <property type="protein sequence ID" value="KZF26416.1"/>
    <property type="molecule type" value="Genomic_DNA"/>
</dbReference>
<keyword evidence="3" id="KW-1185">Reference proteome</keyword>
<organism evidence="2 3">
    <name type="scientific">Xylona heveae (strain CBS 132557 / TC161)</name>
    <dbReference type="NCBI Taxonomy" id="1328760"/>
    <lineage>
        <taxon>Eukaryota</taxon>
        <taxon>Fungi</taxon>
        <taxon>Dikarya</taxon>
        <taxon>Ascomycota</taxon>
        <taxon>Pezizomycotina</taxon>
        <taxon>Xylonomycetes</taxon>
        <taxon>Xylonales</taxon>
        <taxon>Xylonaceae</taxon>
        <taxon>Xylona</taxon>
    </lineage>
</organism>
<dbReference type="AlphaFoldDB" id="A0A165JM92"/>